<evidence type="ECO:0008006" key="3">
    <source>
        <dbReference type="Google" id="ProtNLM"/>
    </source>
</evidence>
<gene>
    <name evidence="1" type="ORF">OSTQU699_LOCUS1741</name>
</gene>
<accession>A0A8S1IS91</accession>
<dbReference type="EMBL" id="CAJHUC010000471">
    <property type="protein sequence ID" value="CAD7696380.1"/>
    <property type="molecule type" value="Genomic_DNA"/>
</dbReference>
<reference evidence="1" key="1">
    <citation type="submission" date="2020-12" db="EMBL/GenBank/DDBJ databases">
        <authorList>
            <person name="Iha C."/>
        </authorList>
    </citation>
    <scope>NUCLEOTIDE SEQUENCE</scope>
</reference>
<keyword evidence="2" id="KW-1185">Reference proteome</keyword>
<dbReference type="SUPFAM" id="SSF53474">
    <property type="entry name" value="alpha/beta-Hydrolases"/>
    <property type="match status" value="1"/>
</dbReference>
<proteinExistence type="predicted"/>
<evidence type="ECO:0000313" key="1">
    <source>
        <dbReference type="EMBL" id="CAD7696380.1"/>
    </source>
</evidence>
<dbReference type="Gene3D" id="3.40.50.1820">
    <property type="entry name" value="alpha/beta hydrolase"/>
    <property type="match status" value="1"/>
</dbReference>
<sequence>MHTWLCSALDDRVACAAPIIGVQGFKWAIENNMFHARVQSIPKVFEAAMVDMKKCALDGEVVEAVWKRIMPGLLDSYDACHSLPLIAPRPLLIINGELDARCPIDAVHIALTATRSAYKKRPGDLQFYVEMGAGHEVTEGMKQSVRHWMDRHLLGV</sequence>
<dbReference type="PANTHER" id="PTHR47381">
    <property type="entry name" value="ALPHA/BETA-HYDROLASES SUPERFAMILY PROTEIN"/>
    <property type="match status" value="1"/>
</dbReference>
<dbReference type="Proteomes" id="UP000708148">
    <property type="component" value="Unassembled WGS sequence"/>
</dbReference>
<protein>
    <recommendedName>
        <fullName evidence="3">Peptidase S9 prolyl oligopeptidase catalytic domain-containing protein</fullName>
    </recommendedName>
</protein>
<dbReference type="PANTHER" id="PTHR47381:SF3">
    <property type="entry name" value="ALPHA_BETA-HYDROLASES SUPERFAMILY PROTEIN"/>
    <property type="match status" value="1"/>
</dbReference>
<name>A0A8S1IS91_9CHLO</name>
<dbReference type="AlphaFoldDB" id="A0A8S1IS91"/>
<evidence type="ECO:0000313" key="2">
    <source>
        <dbReference type="Proteomes" id="UP000708148"/>
    </source>
</evidence>
<dbReference type="OrthoDB" id="2152248at2759"/>
<dbReference type="InterPro" id="IPR029058">
    <property type="entry name" value="AB_hydrolase_fold"/>
</dbReference>
<comment type="caution">
    <text evidence="1">The sequence shown here is derived from an EMBL/GenBank/DDBJ whole genome shotgun (WGS) entry which is preliminary data.</text>
</comment>
<organism evidence="1 2">
    <name type="scientific">Ostreobium quekettii</name>
    <dbReference type="NCBI Taxonomy" id="121088"/>
    <lineage>
        <taxon>Eukaryota</taxon>
        <taxon>Viridiplantae</taxon>
        <taxon>Chlorophyta</taxon>
        <taxon>core chlorophytes</taxon>
        <taxon>Ulvophyceae</taxon>
        <taxon>TCBD clade</taxon>
        <taxon>Bryopsidales</taxon>
        <taxon>Ostreobineae</taxon>
        <taxon>Ostreobiaceae</taxon>
        <taxon>Ostreobium</taxon>
    </lineage>
</organism>